<sequence>MDGEIILNRNDTNVMKLDDNEQALMDEIEITVPRPQPVKKQMPKRMATQFTPPETQTFQEDIDSFANPDKQTRPSAPPPEEPVDYGEYDDVGEPEPTYEYGGGGYEEEKPSPGYKTIDEEKADLVNKLGRLEKKGFTVNKRLNAYSPIDELRNEVKRITYSIDVDKSIKFSRRMLVACTTGLEFLNKKYNPFEIQLDGWSENVMENVDDYDEVFEELYVKYRTKMHVAPEVKLIMMLGGSAMMFHLTNSMFKSVMPNMNDVIKQNPGLVQNMVSAVQNTVPKSQQQAAGPSTDANGRHEMQGPGIDISSLMGNIMMPPQPSMSTTSIPPIDNPVTDEIDIEDDISDIAEPPADTNKGNENGDDSEVREVKVTQTKSKRGGGKKKKSVEINL</sequence>
<feature type="compositionally biased region" description="Low complexity" evidence="1">
    <location>
        <begin position="48"/>
        <end position="59"/>
    </location>
</feature>
<evidence type="ECO:0000313" key="2">
    <source>
        <dbReference type="EMBL" id="QOR60489.1"/>
    </source>
</evidence>
<dbReference type="Pfam" id="PF19071">
    <property type="entry name" value="DUF5767"/>
    <property type="match status" value="1"/>
</dbReference>
<dbReference type="InterPro" id="IPR043910">
    <property type="entry name" value="DUF5767"/>
</dbReference>
<dbReference type="EMBL" id="MK522038">
    <property type="protein sequence ID" value="QOR60489.1"/>
    <property type="molecule type" value="Genomic_DNA"/>
</dbReference>
<feature type="compositionally biased region" description="Polar residues" evidence="1">
    <location>
        <begin position="279"/>
        <end position="294"/>
    </location>
</feature>
<protein>
    <submittedName>
        <fullName evidence="2">Uncharacterized protein</fullName>
    </submittedName>
</protein>
<reference evidence="2" key="1">
    <citation type="submission" date="2019-02" db="EMBL/GenBank/DDBJ databases">
        <authorList>
            <person name="Bachy C."/>
            <person name="Yung C.-M."/>
            <person name="Roux S."/>
            <person name="Sullivan M.B."/>
            <person name="Worden A.Z."/>
        </authorList>
    </citation>
    <scope>NUCLEOTIDE SEQUENCE</scope>
    <source>
        <strain evidence="2">BII-V2</strain>
    </source>
</reference>
<name>A0A7S6NYI8_9PHYC</name>
<organism evidence="2">
    <name type="scientific">Bathycoccus sp. RCC716 virus 2</name>
    <dbReference type="NCBI Taxonomy" id="2530039"/>
    <lineage>
        <taxon>Viruses</taxon>
        <taxon>Varidnaviria</taxon>
        <taxon>Bamfordvirae</taxon>
        <taxon>Nucleocytoviricota</taxon>
        <taxon>Megaviricetes</taxon>
        <taxon>Algavirales</taxon>
        <taxon>Phycodnaviridae</taxon>
        <taxon>Prasinovirus</taxon>
    </lineage>
</organism>
<feature type="region of interest" description="Disordered" evidence="1">
    <location>
        <begin position="34"/>
        <end position="114"/>
    </location>
</feature>
<feature type="compositionally biased region" description="Acidic residues" evidence="1">
    <location>
        <begin position="334"/>
        <end position="346"/>
    </location>
</feature>
<proteinExistence type="predicted"/>
<accession>A0A7S6NYI8</accession>
<feature type="region of interest" description="Disordered" evidence="1">
    <location>
        <begin position="279"/>
        <end position="391"/>
    </location>
</feature>
<feature type="compositionally biased region" description="Basic residues" evidence="1">
    <location>
        <begin position="375"/>
        <end position="385"/>
    </location>
</feature>
<evidence type="ECO:0000256" key="1">
    <source>
        <dbReference type="SAM" id="MobiDB-lite"/>
    </source>
</evidence>
<feature type="compositionally biased region" description="Acidic residues" evidence="1">
    <location>
        <begin position="81"/>
        <end position="93"/>
    </location>
</feature>